<proteinExistence type="predicted"/>
<dbReference type="Proteomes" id="UP000244223">
    <property type="component" value="Unassembled WGS sequence"/>
</dbReference>
<name>A0A2T5IQS9_9GAMM</name>
<sequence length="176" mass="20143">MKWKPFTHKGQTFDLSHLHDTSLTVVQPAKDDKPEIVYDLEVTFGLHCFTSGLKDGEKLDPEWQYCDSRECRHFDKQRYELSKQLPAIVAALRQKKCFHSGKGNFFLVELMGSSGAKQQYEVYFSVSKASGGNGKLNLFVQSAYVRTRGQQPHKKPIGFCILLHNVKNNRPIRVPQ</sequence>
<keyword evidence="2" id="KW-1185">Reference proteome</keyword>
<accession>A0A2T5IQS9</accession>
<dbReference type="EMBL" id="QAON01000045">
    <property type="protein sequence ID" value="PTQ86179.1"/>
    <property type="molecule type" value="Genomic_DNA"/>
</dbReference>
<evidence type="ECO:0000313" key="1">
    <source>
        <dbReference type="EMBL" id="PTQ86179.1"/>
    </source>
</evidence>
<evidence type="ECO:0000313" key="2">
    <source>
        <dbReference type="Proteomes" id="UP000244223"/>
    </source>
</evidence>
<comment type="caution">
    <text evidence="1">The sequence shown here is derived from an EMBL/GenBank/DDBJ whole genome shotgun (WGS) entry which is preliminary data.</text>
</comment>
<protein>
    <recommendedName>
        <fullName evidence="3">Heat shock protein C</fullName>
    </recommendedName>
</protein>
<gene>
    <name evidence="1" type="ORF">C8N29_1456</name>
</gene>
<dbReference type="AlphaFoldDB" id="A0A2T5IQS9"/>
<organism evidence="1 2">
    <name type="scientific">Agitococcus lubricus</name>
    <dbReference type="NCBI Taxonomy" id="1077255"/>
    <lineage>
        <taxon>Bacteria</taxon>
        <taxon>Pseudomonadati</taxon>
        <taxon>Pseudomonadota</taxon>
        <taxon>Gammaproteobacteria</taxon>
        <taxon>Moraxellales</taxon>
        <taxon>Moraxellaceae</taxon>
        <taxon>Agitococcus</taxon>
    </lineage>
</organism>
<evidence type="ECO:0008006" key="3">
    <source>
        <dbReference type="Google" id="ProtNLM"/>
    </source>
</evidence>
<dbReference type="RefSeq" id="WP_107867128.1">
    <property type="nucleotide sequence ID" value="NZ_QAON01000045.1"/>
</dbReference>
<dbReference type="OrthoDB" id="63182at2"/>
<reference evidence="1 2" key="1">
    <citation type="submission" date="2018-04" db="EMBL/GenBank/DDBJ databases">
        <title>Genomic Encyclopedia of Archaeal and Bacterial Type Strains, Phase II (KMG-II): from individual species to whole genera.</title>
        <authorList>
            <person name="Goeker M."/>
        </authorList>
    </citation>
    <scope>NUCLEOTIDE SEQUENCE [LARGE SCALE GENOMIC DNA]</scope>
    <source>
        <strain evidence="1 2">DSM 5822</strain>
    </source>
</reference>